<keyword evidence="4 5" id="KW-0642">Proline metabolism</keyword>
<dbReference type="AlphaFoldDB" id="A0A168DQQ2"/>
<proteinExistence type="inferred from homology"/>
<dbReference type="EMBL" id="AZGZ01000001">
    <property type="protein sequence ID" value="KZZ98007.1"/>
    <property type="molecule type" value="Genomic_DNA"/>
</dbReference>
<reference evidence="7 8" key="1">
    <citation type="journal article" date="2016" name="Genome Biol. Evol.">
        <title>Divergent and convergent evolution of fungal pathogenicity.</title>
        <authorList>
            <person name="Shang Y."/>
            <person name="Xiao G."/>
            <person name="Zheng P."/>
            <person name="Cen K."/>
            <person name="Zhan S."/>
            <person name="Wang C."/>
        </authorList>
    </citation>
    <scope>NUCLEOTIDE SEQUENCE [LARGE SCALE GENOMIC DNA]</scope>
    <source>
        <strain evidence="7 8">ARSEF 7405</strain>
    </source>
</reference>
<comment type="caution">
    <text evidence="7">The sequence shown here is derived from an EMBL/GenBank/DDBJ whole genome shotgun (WGS) entry which is preliminary data.</text>
</comment>
<comment type="similarity">
    <text evidence="1 5">Belongs to the proline oxidase family.</text>
</comment>
<evidence type="ECO:0000256" key="3">
    <source>
        <dbReference type="ARBA" id="ARBA00023002"/>
    </source>
</evidence>
<dbReference type="EC" id="1.5.5.2" evidence="2 5"/>
<keyword evidence="3 5" id="KW-0560">Oxidoreductase</keyword>
<dbReference type="PANTHER" id="PTHR13914:SF0">
    <property type="entry name" value="PROLINE DEHYDROGENASE 1, MITOCHONDRIAL"/>
    <property type="match status" value="1"/>
</dbReference>
<organism evidence="7 8">
    <name type="scientific">Ascosphaera apis ARSEF 7405</name>
    <dbReference type="NCBI Taxonomy" id="392613"/>
    <lineage>
        <taxon>Eukaryota</taxon>
        <taxon>Fungi</taxon>
        <taxon>Dikarya</taxon>
        <taxon>Ascomycota</taxon>
        <taxon>Pezizomycotina</taxon>
        <taxon>Eurotiomycetes</taxon>
        <taxon>Eurotiomycetidae</taxon>
        <taxon>Onygenales</taxon>
        <taxon>Ascosphaeraceae</taxon>
        <taxon>Ascosphaera</taxon>
    </lineage>
</organism>
<dbReference type="OrthoDB" id="5464at2759"/>
<dbReference type="InterPro" id="IPR002872">
    <property type="entry name" value="Proline_DH_dom"/>
</dbReference>
<accession>A0A168DQQ2</accession>
<dbReference type="PANTHER" id="PTHR13914">
    <property type="entry name" value="PROLINE OXIDASE"/>
    <property type="match status" value="1"/>
</dbReference>
<evidence type="ECO:0000256" key="4">
    <source>
        <dbReference type="ARBA" id="ARBA00023062"/>
    </source>
</evidence>
<dbReference type="Proteomes" id="UP000242877">
    <property type="component" value="Unassembled WGS sequence"/>
</dbReference>
<feature type="domain" description="Proline dehydrogenase" evidence="6">
    <location>
        <begin position="144"/>
        <end position="460"/>
    </location>
</feature>
<name>A0A168DQQ2_9EURO</name>
<evidence type="ECO:0000256" key="1">
    <source>
        <dbReference type="ARBA" id="ARBA00005869"/>
    </source>
</evidence>
<dbReference type="Gene3D" id="3.20.20.220">
    <property type="match status" value="1"/>
</dbReference>
<dbReference type="SUPFAM" id="SSF51730">
    <property type="entry name" value="FAD-linked oxidoreductase"/>
    <property type="match status" value="1"/>
</dbReference>
<comment type="catalytic activity">
    <reaction evidence="5">
        <text>L-proline + a quinone = (S)-1-pyrroline-5-carboxylate + a quinol + H(+)</text>
        <dbReference type="Rhea" id="RHEA:23784"/>
        <dbReference type="ChEBI" id="CHEBI:15378"/>
        <dbReference type="ChEBI" id="CHEBI:17388"/>
        <dbReference type="ChEBI" id="CHEBI:24646"/>
        <dbReference type="ChEBI" id="CHEBI:60039"/>
        <dbReference type="ChEBI" id="CHEBI:132124"/>
        <dbReference type="EC" id="1.5.5.2"/>
    </reaction>
</comment>
<dbReference type="VEuPathDB" id="FungiDB:AAP_00268"/>
<dbReference type="GO" id="GO:0004657">
    <property type="term" value="F:proline dehydrogenase activity"/>
    <property type="evidence" value="ECO:0007669"/>
    <property type="project" value="UniProtKB-EC"/>
</dbReference>
<comment type="function">
    <text evidence="5">Converts proline to delta-1-pyrroline-5-carboxylate.</text>
</comment>
<dbReference type="GO" id="GO:0005739">
    <property type="term" value="C:mitochondrion"/>
    <property type="evidence" value="ECO:0007669"/>
    <property type="project" value="TreeGrafter"/>
</dbReference>
<evidence type="ECO:0000256" key="5">
    <source>
        <dbReference type="RuleBase" id="RU364054"/>
    </source>
</evidence>
<evidence type="ECO:0000313" key="8">
    <source>
        <dbReference type="Proteomes" id="UP000242877"/>
    </source>
</evidence>
<dbReference type="GO" id="GO:0010133">
    <property type="term" value="P:L-proline catabolic process to L-glutamate"/>
    <property type="evidence" value="ECO:0007669"/>
    <property type="project" value="TreeGrafter"/>
</dbReference>
<dbReference type="Pfam" id="PF01619">
    <property type="entry name" value="Pro_dh"/>
    <property type="match status" value="1"/>
</dbReference>
<comment type="cofactor">
    <cofactor evidence="5">
        <name>FAD</name>
        <dbReference type="ChEBI" id="CHEBI:57692"/>
    </cofactor>
</comment>
<dbReference type="InterPro" id="IPR029041">
    <property type="entry name" value="FAD-linked_oxidoreductase-like"/>
</dbReference>
<keyword evidence="5" id="KW-0274">FAD</keyword>
<dbReference type="InterPro" id="IPR015659">
    <property type="entry name" value="Proline_oxidase"/>
</dbReference>
<sequence>MSSGSVHLLKQRLTPTGLPNTRSIYADRALTFRRLSQSQIRCFGAAPMLRRQANLKEERVNLLSHDKNMPPLSLMPTPLLIRSFLMTCIMSNPRILDFAMPVMDKLSTTKSWPLNPDKNPLLKAAVRLGFYDYFAGGENLPEVRQKIQRLRGMGYHGAILSFAKEVISEQAIADLPVESERAIQQWKSDNLRTIDMLGFDDILAVKYTGAGGVIAKALQVGEDPPETFQKALTEVLDSCLEKGVRVFIDAEQQVFQDTVDKWTVDLMRRYNTPDKRTPNGCLVYTTLQAYLKKAPRRVNEFLQLAQAEGWTLGLKLVRGAYLSTERRDAIHDTKEQTDKTYDSIIRDILLEDVPGISKDNFPSVQIFVATHNEDSVLKALALAKELEASGKLRSKLDYGQLMGMADELGCRLIQETRRVNGDEHAKRILAPNPLKLTVWGSPQECMQWLLRRAVENRDAIERATQWRMEFSNELWRRIKNIGRRGTA</sequence>
<evidence type="ECO:0000259" key="6">
    <source>
        <dbReference type="Pfam" id="PF01619"/>
    </source>
</evidence>
<gene>
    <name evidence="7" type="ORF">AAP_00268</name>
</gene>
<evidence type="ECO:0000313" key="7">
    <source>
        <dbReference type="EMBL" id="KZZ98007.1"/>
    </source>
</evidence>
<keyword evidence="8" id="KW-1185">Reference proteome</keyword>
<evidence type="ECO:0000256" key="2">
    <source>
        <dbReference type="ARBA" id="ARBA00012695"/>
    </source>
</evidence>
<dbReference type="GO" id="GO:0071949">
    <property type="term" value="F:FAD binding"/>
    <property type="evidence" value="ECO:0007669"/>
    <property type="project" value="TreeGrafter"/>
</dbReference>
<keyword evidence="5" id="KW-0285">Flavoprotein</keyword>
<protein>
    <recommendedName>
        <fullName evidence="2 5">Proline dehydrogenase</fullName>
        <ecNumber evidence="2 5">1.5.5.2</ecNumber>
    </recommendedName>
</protein>